<dbReference type="Gene3D" id="1.10.3210.10">
    <property type="entry name" value="Hypothetical protein af1432"/>
    <property type="match status" value="1"/>
</dbReference>
<protein>
    <submittedName>
        <fullName evidence="2">HD-GYP domain-containing protein</fullName>
    </submittedName>
</protein>
<dbReference type="SMART" id="SM00471">
    <property type="entry name" value="HDc"/>
    <property type="match status" value="1"/>
</dbReference>
<reference evidence="3" key="1">
    <citation type="journal article" date="2019" name="Int. J. Syst. Evol. Microbiol.">
        <title>The Global Catalogue of Microorganisms (GCM) 10K type strain sequencing project: providing services to taxonomists for standard genome sequencing and annotation.</title>
        <authorList>
            <consortium name="The Broad Institute Genomics Platform"/>
            <consortium name="The Broad Institute Genome Sequencing Center for Infectious Disease"/>
            <person name="Wu L."/>
            <person name="Ma J."/>
        </authorList>
    </citation>
    <scope>NUCLEOTIDE SEQUENCE [LARGE SCALE GENOMIC DNA]</scope>
    <source>
        <strain evidence="3">KCTC 52438</strain>
    </source>
</reference>
<evidence type="ECO:0000313" key="2">
    <source>
        <dbReference type="EMBL" id="MFC3152408.1"/>
    </source>
</evidence>
<dbReference type="Proteomes" id="UP001595476">
    <property type="component" value="Unassembled WGS sequence"/>
</dbReference>
<proteinExistence type="predicted"/>
<evidence type="ECO:0000313" key="3">
    <source>
        <dbReference type="Proteomes" id="UP001595476"/>
    </source>
</evidence>
<organism evidence="2 3">
    <name type="scientific">Litoribrevibacter euphylliae</name>
    <dbReference type="NCBI Taxonomy" id="1834034"/>
    <lineage>
        <taxon>Bacteria</taxon>
        <taxon>Pseudomonadati</taxon>
        <taxon>Pseudomonadota</taxon>
        <taxon>Gammaproteobacteria</taxon>
        <taxon>Oceanospirillales</taxon>
        <taxon>Oceanospirillaceae</taxon>
        <taxon>Litoribrevibacter</taxon>
    </lineage>
</organism>
<dbReference type="RefSeq" id="WP_386722331.1">
    <property type="nucleotide sequence ID" value="NZ_JBHRSZ010000006.1"/>
</dbReference>
<keyword evidence="3" id="KW-1185">Reference proteome</keyword>
<dbReference type="CDD" id="cd00077">
    <property type="entry name" value="HDc"/>
    <property type="match status" value="1"/>
</dbReference>
<dbReference type="Pfam" id="PF11871">
    <property type="entry name" value="DUF3391"/>
    <property type="match status" value="1"/>
</dbReference>
<dbReference type="SUPFAM" id="SSF109604">
    <property type="entry name" value="HD-domain/PDEase-like"/>
    <property type="match status" value="1"/>
</dbReference>
<accession>A0ABV7HIF4</accession>
<dbReference type="InterPro" id="IPR003607">
    <property type="entry name" value="HD/PDEase_dom"/>
</dbReference>
<name>A0ABV7HIF4_9GAMM</name>
<sequence>MAAKKTLISVDKLAVGMYVDIQLGWSQHPFLFRKLTIKSHYEIQTIKELGLKEVVLFPDKSDPESLKASEALDSISEFEQDTEEAPSNDELWQQKQEALKKADSFRINRRKVAQQYREKQKRVKNLTNDLKQSPANAIQDAGEVIDDMLEGFTDDTDILINLVSLSSDDHSHHCHSLNVTVLSLTIGNALDLPKDQLKLLGLSAILHDIGKVAIPAAVLLKKGPKNSSELKVLETHTTLGARIAESIPDVEPEVLHVIKHHHEFLDGSGFPSQLQSNDISRICRIVAIANIYDNLCNNPDPAEAVIPKVAMATLFKKYQGKLDIDLVQHFIKTFGVYPPGTVVQLSDESIALVISVDPSTILNPKVLLYNPDIPPNQALLIDLADHDNLEVVDVLKPNECPARVYEYLGIQENMGFYLEAIKKQPNN</sequence>
<dbReference type="InterPro" id="IPR037522">
    <property type="entry name" value="HD_GYP_dom"/>
</dbReference>
<feature type="domain" description="HD-GYP" evidence="1">
    <location>
        <begin position="148"/>
        <end position="346"/>
    </location>
</feature>
<dbReference type="PANTHER" id="PTHR43155:SF2">
    <property type="entry name" value="CYCLIC DI-GMP PHOSPHODIESTERASE PA4108"/>
    <property type="match status" value="1"/>
</dbReference>
<gene>
    <name evidence="2" type="ORF">ACFOEK_15340</name>
</gene>
<dbReference type="PANTHER" id="PTHR43155">
    <property type="entry name" value="CYCLIC DI-GMP PHOSPHODIESTERASE PA4108-RELATED"/>
    <property type="match status" value="1"/>
</dbReference>
<dbReference type="EMBL" id="JBHRSZ010000006">
    <property type="protein sequence ID" value="MFC3152408.1"/>
    <property type="molecule type" value="Genomic_DNA"/>
</dbReference>
<comment type="caution">
    <text evidence="2">The sequence shown here is derived from an EMBL/GenBank/DDBJ whole genome shotgun (WGS) entry which is preliminary data.</text>
</comment>
<dbReference type="Pfam" id="PF13487">
    <property type="entry name" value="HD_5"/>
    <property type="match status" value="1"/>
</dbReference>
<evidence type="ECO:0000259" key="1">
    <source>
        <dbReference type="PROSITE" id="PS51832"/>
    </source>
</evidence>
<dbReference type="InterPro" id="IPR021812">
    <property type="entry name" value="DUF3391"/>
</dbReference>
<dbReference type="PROSITE" id="PS51832">
    <property type="entry name" value="HD_GYP"/>
    <property type="match status" value="1"/>
</dbReference>